<dbReference type="Gene3D" id="2.160.10.10">
    <property type="entry name" value="Hexapeptide repeat proteins"/>
    <property type="match status" value="1"/>
</dbReference>
<dbReference type="NCBIfam" id="TIGR01853">
    <property type="entry name" value="lipid_A_lpxD"/>
    <property type="match status" value="1"/>
</dbReference>
<dbReference type="STRING" id="1212491.LFA_2621"/>
<keyword evidence="1" id="KW-0444">Lipid biosynthesis</keyword>
<dbReference type="InterPro" id="IPR007691">
    <property type="entry name" value="LpxD"/>
</dbReference>
<dbReference type="Gene3D" id="1.20.5.170">
    <property type="match status" value="1"/>
</dbReference>
<evidence type="ECO:0000313" key="10">
    <source>
        <dbReference type="Proteomes" id="UP000032430"/>
    </source>
</evidence>
<dbReference type="SUPFAM" id="SSF51161">
    <property type="entry name" value="Trimeric LpxA-like enzymes"/>
    <property type="match status" value="1"/>
</dbReference>
<dbReference type="Pfam" id="PF25087">
    <property type="entry name" value="GMPPB_C"/>
    <property type="match status" value="1"/>
</dbReference>
<dbReference type="GO" id="GO:0009245">
    <property type="term" value="P:lipid A biosynthetic process"/>
    <property type="evidence" value="ECO:0007669"/>
    <property type="project" value="UniProtKB-KW"/>
</dbReference>
<dbReference type="Gene3D" id="3.40.1390.10">
    <property type="entry name" value="MurE/MurF, N-terminal domain"/>
    <property type="match status" value="1"/>
</dbReference>
<evidence type="ECO:0000259" key="7">
    <source>
        <dbReference type="Pfam" id="PF04613"/>
    </source>
</evidence>
<dbReference type="PROSITE" id="PS00101">
    <property type="entry name" value="HEXAPEP_TRANSFERASES"/>
    <property type="match status" value="1"/>
</dbReference>
<dbReference type="GO" id="GO:0016020">
    <property type="term" value="C:membrane"/>
    <property type="evidence" value="ECO:0007669"/>
    <property type="project" value="GOC"/>
</dbReference>
<dbReference type="PANTHER" id="PTHR43378:SF2">
    <property type="entry name" value="UDP-3-O-ACYLGLUCOSAMINE N-ACYLTRANSFERASE 1, MITOCHONDRIAL-RELATED"/>
    <property type="match status" value="1"/>
</dbReference>
<dbReference type="InterPro" id="IPR011004">
    <property type="entry name" value="Trimer_LpxA-like_sf"/>
</dbReference>
<dbReference type="PANTHER" id="PTHR43378">
    <property type="entry name" value="UDP-3-O-ACYLGLUCOSAMINE N-ACYLTRANSFERASE"/>
    <property type="match status" value="1"/>
</dbReference>
<dbReference type="KEGG" id="lfa:LFA_2621"/>
<evidence type="ECO:0000313" key="9">
    <source>
        <dbReference type="EMBL" id="CEG57991.1"/>
    </source>
</evidence>
<sequence length="341" mass="36228">MLTLAQLAEHLSGVWHGNADHAIFNLSSLSRATSQDVAYFDNLLLQRSLESTSAGAVVLKQEHASVCPVNCIVVSDPLAAIYKTARLLFTEKKSMSGIHPTAQIHPSAQIGQDVSIEANSIIGKMTRLADGVCIGANTVIESHVQIERNSQIASGVIVHSGSRLGRNVLINYGVVIGSSPFNYLKQHGVWQQDPVVGGVIIADGVHIGANTVIDRGTFGDTFLAEGVCIDNLVQIAHDVIIGTNTAIAGCAAIGSHAQIGSDCIIGGASCIAANVHLSDDVVITGMSTVSRSIIKPGVYSSGTLVHEHQRWRRNAARFRRLDDYIVKLGELEKKIGITSED</sequence>
<keyword evidence="6 9" id="KW-0012">Acyltransferase</keyword>
<evidence type="ECO:0000256" key="4">
    <source>
        <dbReference type="ARBA" id="ARBA00022737"/>
    </source>
</evidence>
<evidence type="ECO:0000256" key="1">
    <source>
        <dbReference type="ARBA" id="ARBA00022516"/>
    </source>
</evidence>
<dbReference type="InterPro" id="IPR018357">
    <property type="entry name" value="Hexapep_transf_CS"/>
</dbReference>
<keyword evidence="2" id="KW-0441">Lipid A biosynthesis</keyword>
<evidence type="ECO:0000259" key="8">
    <source>
        <dbReference type="Pfam" id="PF25087"/>
    </source>
</evidence>
<dbReference type="InterPro" id="IPR020573">
    <property type="entry name" value="UDP_GlcNAc_AcTrfase_non-rep"/>
</dbReference>
<feature type="domain" description="UDP-3-O-[3-hydroxymyristoyl] glucosamine N-acyltransferase non-repeat region" evidence="7">
    <location>
        <begin position="20"/>
        <end position="86"/>
    </location>
</feature>
<feature type="domain" description="Mannose-1-phosphate guanyltransferase C-terminal" evidence="8">
    <location>
        <begin position="98"/>
        <end position="176"/>
    </location>
</feature>
<keyword evidence="10" id="KW-1185">Reference proteome</keyword>
<dbReference type="AlphaFoldDB" id="A0A098G7K5"/>
<dbReference type="Pfam" id="PF04613">
    <property type="entry name" value="LpxD"/>
    <property type="match status" value="1"/>
</dbReference>
<proteinExistence type="predicted"/>
<gene>
    <name evidence="9" type="primary">lpxD</name>
    <name evidence="9" type="ORF">LFA_2621</name>
</gene>
<accession>A0A098G7K5</accession>
<dbReference type="EC" id="2.3.1.-" evidence="9"/>
<reference evidence="10" key="1">
    <citation type="submission" date="2014-09" db="EMBL/GenBank/DDBJ databases">
        <authorList>
            <person name="Gomez-Valero L."/>
        </authorList>
    </citation>
    <scope>NUCLEOTIDE SEQUENCE [LARGE SCALE GENOMIC DNA]</scope>
    <source>
        <strain evidence="10">ATCC700992</strain>
    </source>
</reference>
<keyword evidence="4" id="KW-0677">Repeat</keyword>
<dbReference type="GO" id="GO:0016410">
    <property type="term" value="F:N-acyltransferase activity"/>
    <property type="evidence" value="ECO:0007669"/>
    <property type="project" value="InterPro"/>
</dbReference>
<evidence type="ECO:0000256" key="5">
    <source>
        <dbReference type="ARBA" id="ARBA00023098"/>
    </source>
</evidence>
<dbReference type="InterPro" id="IPR056729">
    <property type="entry name" value="GMPPB_C"/>
</dbReference>
<evidence type="ECO:0000256" key="3">
    <source>
        <dbReference type="ARBA" id="ARBA00022679"/>
    </source>
</evidence>
<keyword evidence="3 9" id="KW-0808">Transferase</keyword>
<dbReference type="Proteomes" id="UP000032430">
    <property type="component" value="Chromosome I"/>
</dbReference>
<dbReference type="CDD" id="cd03352">
    <property type="entry name" value="LbH_LpxD"/>
    <property type="match status" value="1"/>
</dbReference>
<dbReference type="RefSeq" id="WP_045096393.1">
    <property type="nucleotide sequence ID" value="NZ_LN614827.1"/>
</dbReference>
<organism evidence="9 10">
    <name type="scientific">Legionella fallonii LLAP-10</name>
    <dbReference type="NCBI Taxonomy" id="1212491"/>
    <lineage>
        <taxon>Bacteria</taxon>
        <taxon>Pseudomonadati</taxon>
        <taxon>Pseudomonadota</taxon>
        <taxon>Gammaproteobacteria</taxon>
        <taxon>Legionellales</taxon>
        <taxon>Legionellaceae</taxon>
        <taxon>Legionella</taxon>
    </lineage>
</organism>
<dbReference type="HOGENOM" id="CLU_049865_0_1_6"/>
<dbReference type="OrthoDB" id="9784739at2"/>
<protein>
    <submittedName>
        <fullName evidence="9">UDP-3-O-(3-hydroxymyristoyl)-glucosamine N-acyltransferase</fullName>
        <ecNumber evidence="9">2.3.1.-</ecNumber>
    </submittedName>
</protein>
<name>A0A098G7K5_9GAMM</name>
<dbReference type="NCBIfam" id="NF002060">
    <property type="entry name" value="PRK00892.1"/>
    <property type="match status" value="1"/>
</dbReference>
<dbReference type="EMBL" id="LN614827">
    <property type="protein sequence ID" value="CEG57991.1"/>
    <property type="molecule type" value="Genomic_DNA"/>
</dbReference>
<evidence type="ECO:0000256" key="6">
    <source>
        <dbReference type="ARBA" id="ARBA00023315"/>
    </source>
</evidence>
<keyword evidence="5" id="KW-0443">Lipid metabolism</keyword>
<evidence type="ECO:0000256" key="2">
    <source>
        <dbReference type="ARBA" id="ARBA00022556"/>
    </source>
</evidence>